<reference evidence="1 2" key="1">
    <citation type="submission" date="2016-12" db="EMBL/GenBank/DDBJ databases">
        <title>The genomes of Aspergillus section Nigri reveals drivers in fungal speciation.</title>
        <authorList>
            <consortium name="DOE Joint Genome Institute"/>
            <person name="Vesth T.C."/>
            <person name="Nybo J."/>
            <person name="Theobald S."/>
            <person name="Brandl J."/>
            <person name="Frisvad J.C."/>
            <person name="Nielsen K.F."/>
            <person name="Lyhne E.K."/>
            <person name="Kogle M.E."/>
            <person name="Kuo A."/>
            <person name="Riley R."/>
            <person name="Clum A."/>
            <person name="Nolan M."/>
            <person name="Lipzen A."/>
            <person name="Salamov A."/>
            <person name="Henrissat B."/>
            <person name="Wiebenga A."/>
            <person name="De Vries R.P."/>
            <person name="Grigoriev I.V."/>
            <person name="Mortensen U.H."/>
            <person name="Andersen M.R."/>
            <person name="Baker S.E."/>
        </authorList>
    </citation>
    <scope>NUCLEOTIDE SEQUENCE [LARGE SCALE GENOMIC DNA]</scope>
    <source>
        <strain evidence="1 2">CBS 121591</strain>
    </source>
</reference>
<name>A0A319D7G5_9EURO</name>
<sequence>MLQKLRRIARTRSSRTMPFLSADYYFQFSGPMQERPPPPSVTVTNSITDTSLGLIHPIATFRRETRNPNVGWILITTNYGDLRTSDGPPAVLFTIRGQAQSSLRESTAARRCIMKNKKALNCLAKGSIARSRIRLT</sequence>
<dbReference type="Proteomes" id="UP000248340">
    <property type="component" value="Unassembled WGS sequence"/>
</dbReference>
<dbReference type="RefSeq" id="XP_025494108.1">
    <property type="nucleotide sequence ID" value="XM_025631491.1"/>
</dbReference>
<proteinExistence type="predicted"/>
<accession>A0A319D7G5</accession>
<evidence type="ECO:0000313" key="1">
    <source>
        <dbReference type="EMBL" id="PYH83908.1"/>
    </source>
</evidence>
<organism evidence="1 2">
    <name type="scientific">Aspergillus uvarum CBS 121591</name>
    <dbReference type="NCBI Taxonomy" id="1448315"/>
    <lineage>
        <taxon>Eukaryota</taxon>
        <taxon>Fungi</taxon>
        <taxon>Dikarya</taxon>
        <taxon>Ascomycota</taxon>
        <taxon>Pezizomycotina</taxon>
        <taxon>Eurotiomycetes</taxon>
        <taxon>Eurotiomycetidae</taxon>
        <taxon>Eurotiales</taxon>
        <taxon>Aspergillaceae</taxon>
        <taxon>Aspergillus</taxon>
        <taxon>Aspergillus subgen. Circumdati</taxon>
    </lineage>
</organism>
<dbReference type="VEuPathDB" id="FungiDB:BO82DRAFT_28529"/>
<protein>
    <submittedName>
        <fullName evidence="1">Uncharacterized protein</fullName>
    </submittedName>
</protein>
<dbReference type="GeneID" id="37134232"/>
<evidence type="ECO:0000313" key="2">
    <source>
        <dbReference type="Proteomes" id="UP000248340"/>
    </source>
</evidence>
<dbReference type="AlphaFoldDB" id="A0A319D7G5"/>
<gene>
    <name evidence="1" type="ORF">BO82DRAFT_28529</name>
</gene>
<keyword evidence="2" id="KW-1185">Reference proteome</keyword>
<dbReference type="EMBL" id="KZ821686">
    <property type="protein sequence ID" value="PYH83908.1"/>
    <property type="molecule type" value="Genomic_DNA"/>
</dbReference>